<sequence>RRTSPLMSSTSPSFLHPSERCVAAARCCLRVGRKSLSTSQSLDLAAQVTAVDLGLKPALLYDGNGAGVEQVQRYLSDLQSVGLLSGSLLTVELDGNSVVINVSAVSSHLERALTDCSVAGVDVGSSLERPFMADPQTQLKSTLQHLQRLVGDLRLQQPQQPFRVGSRSAGWNLCTVFGLLLGYPVVYCFDQTESFENCLSMTPLTLTTASVRWRADGAGHTCCLYSFSVPAALQKETWPVMENWKLQLQEKVEQQSIFNDLTIALSTVTLPAVCL</sequence>
<protein>
    <submittedName>
        <fullName evidence="2">Zgc:112163</fullName>
    </submittedName>
</protein>
<keyword evidence="3" id="KW-1185">Reference proteome</keyword>
<dbReference type="Bgee" id="ENSORLG00000019928">
    <property type="expression patterns" value="Expressed in mesonephros and 14 other cell types or tissues"/>
</dbReference>
<dbReference type="STRING" id="8090.ENSORLP00000024745"/>
<dbReference type="HOGENOM" id="CLU_1156081_0_0_1"/>
<accession>H2N057</accession>
<dbReference type="AlphaFoldDB" id="H2N057"/>
<dbReference type="Pfam" id="PF14953">
    <property type="entry name" value="DUF4504"/>
    <property type="match status" value="1"/>
</dbReference>
<dbReference type="PANTHER" id="PTHR31366:SF2">
    <property type="entry name" value="UPF0739 PROTEIN C1ORF74"/>
    <property type="match status" value="1"/>
</dbReference>
<reference evidence="2" key="2">
    <citation type="submission" date="2025-08" db="UniProtKB">
        <authorList>
            <consortium name="Ensembl"/>
        </authorList>
    </citation>
    <scope>IDENTIFICATION</scope>
    <source>
        <strain evidence="2">Hd-rR</strain>
    </source>
</reference>
<dbReference type="InParanoid" id="H2N057"/>
<evidence type="ECO:0000256" key="1">
    <source>
        <dbReference type="ARBA" id="ARBA00007065"/>
    </source>
</evidence>
<dbReference type="eggNOG" id="ENOG502RZ46">
    <property type="taxonomic scope" value="Eukaryota"/>
</dbReference>
<dbReference type="FunCoup" id="H2N057">
    <property type="interactions" value="765"/>
</dbReference>
<reference evidence="2 3" key="1">
    <citation type="journal article" date="2007" name="Nature">
        <title>The medaka draft genome and insights into vertebrate genome evolution.</title>
        <authorList>
            <person name="Kasahara M."/>
            <person name="Naruse K."/>
            <person name="Sasaki S."/>
            <person name="Nakatani Y."/>
            <person name="Qu W."/>
            <person name="Ahsan B."/>
            <person name="Yamada T."/>
            <person name="Nagayasu Y."/>
            <person name="Doi K."/>
            <person name="Kasai Y."/>
            <person name="Jindo T."/>
            <person name="Kobayashi D."/>
            <person name="Shimada A."/>
            <person name="Toyoda A."/>
            <person name="Kuroki Y."/>
            <person name="Fujiyama A."/>
            <person name="Sasaki T."/>
            <person name="Shimizu A."/>
            <person name="Asakawa S."/>
            <person name="Shimizu N."/>
            <person name="Hashimoto S."/>
            <person name="Yang J."/>
            <person name="Lee Y."/>
            <person name="Matsushima K."/>
            <person name="Sugano S."/>
            <person name="Sakaizumi M."/>
            <person name="Narita T."/>
            <person name="Ohishi K."/>
            <person name="Haga S."/>
            <person name="Ohta F."/>
            <person name="Nomoto H."/>
            <person name="Nogata K."/>
            <person name="Morishita T."/>
            <person name="Endo T."/>
            <person name="Shin-I T."/>
            <person name="Takeda H."/>
            <person name="Morishita S."/>
            <person name="Kohara Y."/>
        </authorList>
    </citation>
    <scope>NUCLEOTIDE SEQUENCE [LARGE SCALE GENOMIC DNA]</scope>
    <source>
        <strain evidence="2 3">Hd-rR</strain>
    </source>
</reference>
<name>H2N057_ORYLA</name>
<organism evidence="2 3">
    <name type="scientific">Oryzias latipes</name>
    <name type="common">Japanese rice fish</name>
    <name type="synonym">Japanese killifish</name>
    <dbReference type="NCBI Taxonomy" id="8090"/>
    <lineage>
        <taxon>Eukaryota</taxon>
        <taxon>Metazoa</taxon>
        <taxon>Chordata</taxon>
        <taxon>Craniata</taxon>
        <taxon>Vertebrata</taxon>
        <taxon>Euteleostomi</taxon>
        <taxon>Actinopterygii</taxon>
        <taxon>Neopterygii</taxon>
        <taxon>Teleostei</taxon>
        <taxon>Neoteleostei</taxon>
        <taxon>Acanthomorphata</taxon>
        <taxon>Ovalentaria</taxon>
        <taxon>Atherinomorphae</taxon>
        <taxon>Beloniformes</taxon>
        <taxon>Adrianichthyidae</taxon>
        <taxon>Oryziinae</taxon>
        <taxon>Oryzias</taxon>
    </lineage>
</organism>
<gene>
    <name evidence="2" type="primary">C1orf74</name>
</gene>
<reference evidence="2" key="3">
    <citation type="submission" date="2025-09" db="UniProtKB">
        <authorList>
            <consortium name="Ensembl"/>
        </authorList>
    </citation>
    <scope>IDENTIFICATION</scope>
    <source>
        <strain evidence="2">Hd-rR</strain>
    </source>
</reference>
<comment type="similarity">
    <text evidence="1">Belongs to the UPF0739 family.</text>
</comment>
<evidence type="ECO:0000313" key="2">
    <source>
        <dbReference type="Ensembl" id="ENSORLP00000024745.2"/>
    </source>
</evidence>
<proteinExistence type="inferred from homology"/>
<dbReference type="Proteomes" id="UP000001038">
    <property type="component" value="Chromosome 5"/>
</dbReference>
<dbReference type="Ensembl" id="ENSORLT00000024746.2">
    <property type="protein sequence ID" value="ENSORLP00000024745.2"/>
    <property type="gene ID" value="ENSORLG00000019928.2"/>
</dbReference>
<dbReference type="GeneTree" id="ENSGT00390000002240"/>
<dbReference type="InterPro" id="IPR027850">
    <property type="entry name" value="DUF4504"/>
</dbReference>
<evidence type="ECO:0000313" key="3">
    <source>
        <dbReference type="Proteomes" id="UP000001038"/>
    </source>
</evidence>
<dbReference type="PANTHER" id="PTHR31366">
    <property type="entry name" value="UPF0739 PROTEIN C1ORF74"/>
    <property type="match status" value="1"/>
</dbReference>